<sequence>MAYNINISPTRGFSLSGSNAPLANGWEFNPSPTLEITYELGAVTPVPVDIETRIKNYVTSLPSNTYDEIGIAILAYSENFNLNWFTVSGEITAATPRYVITKFNLEVTTTVTLQNLSLLLEGDYNGNMIFGVTARNKNTGLRENIDQVNYGLILHVVNPRSITTSPESLSYVYVRNGDLPISKTLSVSSPYGWTLVTSPLLAITGTGISDTSTPGETIISAPGNVDLNITFKSGLATVPQSTFLTEIAFQNTEGFSTIVQVLVTIFESETFIFNPPSLSFFAVIGLREATPLDFSVFGFGAYTLTTPSWLTLSGTSGTDTGTFTVTPLITENLTEGKYEGNIVLTAADDTEYFLPVVYEIAGTVYTLLDDGNYNFTKEVEYFRVYNLLRTGYDEALNYVQLQLVFTVYNYVTFLTKELTYDYTLPYFNNETQIHIGEIVERLMDKPATLADFGMLNNFDTIYPVLPVYKPASVKAIVNIINKTAKASVYNKTIHDMKFVAGIKPDAFTANKCILTKPEGIKRVTPNSREIVNFLVDKGYYTVKLQKNNDDAVIVAANSTGTQNIFRYYFNFSAYLPGDVVRVQVVSDGNTFTKVYAVVPEEKYSNHIAFVNSFKVLELLECTGSIVLTSDIQKENVSYYRDLNRVIENVDSESEVVLTVNTGVVFRKNQTIIDAILDGKKAWLLRDDGNHIELVPRPTKITNYDSDQELYAYTIQFDVNLKKDGEIYLF</sequence>
<organism evidence="1 2">
    <name type="scientific">Formosa undariae</name>
    <dbReference type="NCBI Taxonomy" id="1325436"/>
    <lineage>
        <taxon>Bacteria</taxon>
        <taxon>Pseudomonadati</taxon>
        <taxon>Bacteroidota</taxon>
        <taxon>Flavobacteriia</taxon>
        <taxon>Flavobacteriales</taxon>
        <taxon>Flavobacteriaceae</taxon>
        <taxon>Formosa</taxon>
    </lineage>
</organism>
<dbReference type="EMBL" id="JBHMEZ010000032">
    <property type="protein sequence ID" value="MFB9055089.1"/>
    <property type="molecule type" value="Genomic_DNA"/>
</dbReference>
<accession>A0ABV5F6K1</accession>
<evidence type="ECO:0000313" key="1">
    <source>
        <dbReference type="EMBL" id="MFB9055089.1"/>
    </source>
</evidence>
<reference evidence="1 2" key="1">
    <citation type="submission" date="2024-09" db="EMBL/GenBank/DDBJ databases">
        <authorList>
            <person name="Sun Q."/>
            <person name="Mori K."/>
        </authorList>
    </citation>
    <scope>NUCLEOTIDE SEQUENCE [LARGE SCALE GENOMIC DNA]</scope>
    <source>
        <strain evidence="1 2">CECT 8286</strain>
    </source>
</reference>
<gene>
    <name evidence="1" type="ORF">ACFFVB_18555</name>
</gene>
<dbReference type="Gene3D" id="2.60.40.10">
    <property type="entry name" value="Immunoglobulins"/>
    <property type="match status" value="1"/>
</dbReference>
<name>A0ABV5F6K1_9FLAO</name>
<comment type="caution">
    <text evidence="1">The sequence shown here is derived from an EMBL/GenBank/DDBJ whole genome shotgun (WGS) entry which is preliminary data.</text>
</comment>
<dbReference type="RefSeq" id="WP_382384793.1">
    <property type="nucleotide sequence ID" value="NZ_JBHMEZ010000032.1"/>
</dbReference>
<dbReference type="InterPro" id="IPR013783">
    <property type="entry name" value="Ig-like_fold"/>
</dbReference>
<protein>
    <submittedName>
        <fullName evidence="1">Uncharacterized protein</fullName>
    </submittedName>
</protein>
<keyword evidence="2" id="KW-1185">Reference proteome</keyword>
<dbReference type="Proteomes" id="UP001589605">
    <property type="component" value="Unassembled WGS sequence"/>
</dbReference>
<proteinExistence type="predicted"/>
<evidence type="ECO:0000313" key="2">
    <source>
        <dbReference type="Proteomes" id="UP001589605"/>
    </source>
</evidence>